<sequence>MSVKRRTVGRMIYELRRYTLRPGARETLIELFEREFVEPQEAAGMRVVGTFRDPDFPDTFTWVRAFPDMESRRAALEAFYGGPVWRAHREAANATMETFDDVLLLRPIGPELPAGDRPPVGAAEAPPSLYVATIHHVRDGFAGHFAREAVPALEEAGVQPIACLETEHASNTFPQLPVRTGVNVFVWWTRFDSPEQERAVDLPVPASWVTAAPVRLRLRPTSRSSLR</sequence>
<dbReference type="InterPro" id="IPR011008">
    <property type="entry name" value="Dimeric_a/b-barrel"/>
</dbReference>
<organism evidence="2 3">
    <name type="scientific">Nonomuraea maritima</name>
    <dbReference type="NCBI Taxonomy" id="683260"/>
    <lineage>
        <taxon>Bacteria</taxon>
        <taxon>Bacillati</taxon>
        <taxon>Actinomycetota</taxon>
        <taxon>Actinomycetes</taxon>
        <taxon>Streptosporangiales</taxon>
        <taxon>Streptosporangiaceae</taxon>
        <taxon>Nonomuraea</taxon>
    </lineage>
</organism>
<protein>
    <submittedName>
        <fullName evidence="2">NIPSNAP protein</fullName>
    </submittedName>
</protein>
<evidence type="ECO:0000313" key="3">
    <source>
        <dbReference type="Proteomes" id="UP000198683"/>
    </source>
</evidence>
<gene>
    <name evidence="2" type="ORF">SAMN05421874_101663</name>
</gene>
<evidence type="ECO:0000259" key="1">
    <source>
        <dbReference type="Pfam" id="PF07978"/>
    </source>
</evidence>
<dbReference type="EMBL" id="FNFB01000001">
    <property type="protein sequence ID" value="SDJ39197.1"/>
    <property type="molecule type" value="Genomic_DNA"/>
</dbReference>
<dbReference type="SUPFAM" id="SSF54909">
    <property type="entry name" value="Dimeric alpha+beta barrel"/>
    <property type="match status" value="1"/>
</dbReference>
<dbReference type="Gene3D" id="3.30.70.100">
    <property type="match status" value="1"/>
</dbReference>
<name>A0A1G8TCU3_9ACTN</name>
<feature type="domain" description="NIPSNAP" evidence="1">
    <location>
        <begin position="13"/>
        <end position="97"/>
    </location>
</feature>
<reference evidence="2 3" key="1">
    <citation type="submission" date="2016-10" db="EMBL/GenBank/DDBJ databases">
        <authorList>
            <person name="de Groot N.N."/>
        </authorList>
    </citation>
    <scope>NUCLEOTIDE SEQUENCE [LARGE SCALE GENOMIC DNA]</scope>
    <source>
        <strain evidence="2 3">CGMCC 4.5681</strain>
    </source>
</reference>
<dbReference type="InterPro" id="IPR012577">
    <property type="entry name" value="NIPSNAP"/>
</dbReference>
<dbReference type="STRING" id="683260.SAMN05421874_101663"/>
<accession>A0A1G8TCU3</accession>
<evidence type="ECO:0000313" key="2">
    <source>
        <dbReference type="EMBL" id="SDJ39197.1"/>
    </source>
</evidence>
<proteinExistence type="predicted"/>
<keyword evidence="3" id="KW-1185">Reference proteome</keyword>
<dbReference type="Proteomes" id="UP000198683">
    <property type="component" value="Unassembled WGS sequence"/>
</dbReference>
<dbReference type="Pfam" id="PF07978">
    <property type="entry name" value="NIPSNAP"/>
    <property type="match status" value="1"/>
</dbReference>
<dbReference type="AlphaFoldDB" id="A0A1G8TCU3"/>